<name>A0AAE3IWD1_9BACI</name>
<comment type="caution">
    <text evidence="1">The sequence shown here is derived from an EMBL/GenBank/DDBJ whole genome shotgun (WGS) entry which is preliminary data.</text>
</comment>
<evidence type="ECO:0000313" key="2">
    <source>
        <dbReference type="Proteomes" id="UP001209318"/>
    </source>
</evidence>
<proteinExistence type="predicted"/>
<organism evidence="1 2">
    <name type="scientific">Perspicuibacillus lycopersici</name>
    <dbReference type="NCBI Taxonomy" id="1325689"/>
    <lineage>
        <taxon>Bacteria</taxon>
        <taxon>Bacillati</taxon>
        <taxon>Bacillota</taxon>
        <taxon>Bacilli</taxon>
        <taxon>Bacillales</taxon>
        <taxon>Bacillaceae</taxon>
        <taxon>Perspicuibacillus</taxon>
    </lineage>
</organism>
<dbReference type="Proteomes" id="UP001209318">
    <property type="component" value="Unassembled WGS sequence"/>
</dbReference>
<keyword evidence="2" id="KW-1185">Reference proteome</keyword>
<accession>A0AAE3IWD1</accession>
<evidence type="ECO:0000313" key="1">
    <source>
        <dbReference type="EMBL" id="MCU9614099.1"/>
    </source>
</evidence>
<gene>
    <name evidence="1" type="ORF">OEV98_11060</name>
</gene>
<dbReference type="AlphaFoldDB" id="A0AAE3IWD1"/>
<protein>
    <submittedName>
        <fullName evidence="1">Uncharacterized protein</fullName>
    </submittedName>
</protein>
<dbReference type="EMBL" id="JAOUSF010000003">
    <property type="protein sequence ID" value="MCU9614099.1"/>
    <property type="molecule type" value="Genomic_DNA"/>
</dbReference>
<sequence>MGVKISGLDEFDKFLNDLQKKANEASGEVSFPELFNDDFMRTYTKLNDIEEFFNKSPFKIETQEDFENLDEIELNKYVKEVTSFLSWEEMKEEAGTLYMKKKLGF</sequence>
<reference evidence="1" key="1">
    <citation type="submission" date="2022-10" db="EMBL/GenBank/DDBJ databases">
        <title>Description of Fervidibacillus gen. nov. in the family Fervidibacillaceae fam. nov. with two species, Fervidibacillus albus sp. nov., and Fervidibacillus halotolerans sp. nov., isolated from tidal flat sediments.</title>
        <authorList>
            <person name="Kwon K.K."/>
            <person name="Yang S.-H."/>
        </authorList>
    </citation>
    <scope>NUCLEOTIDE SEQUENCE</scope>
    <source>
        <strain evidence="1">JCM 19140</strain>
    </source>
</reference>
<dbReference type="RefSeq" id="WP_263073336.1">
    <property type="nucleotide sequence ID" value="NZ_JAOUSF010000003.1"/>
</dbReference>